<dbReference type="RefSeq" id="WP_160590971.1">
    <property type="nucleotide sequence ID" value="NZ_BAAAFP010000001.1"/>
</dbReference>
<dbReference type="PROSITE" id="PS50850">
    <property type="entry name" value="MFS"/>
    <property type="match status" value="1"/>
</dbReference>
<reference evidence="6 7" key="1">
    <citation type="submission" date="2019-12" db="EMBL/GenBank/DDBJ databases">
        <title>Genomic-based taxomic classification of the family Erythrobacteraceae.</title>
        <authorList>
            <person name="Xu L."/>
        </authorList>
    </citation>
    <scope>NUCLEOTIDE SEQUENCE [LARGE SCALE GENOMIC DNA]</scope>
    <source>
        <strain evidence="6 7">JCM 16339</strain>
    </source>
</reference>
<feature type="transmembrane region" description="Helical" evidence="4">
    <location>
        <begin position="311"/>
        <end position="329"/>
    </location>
</feature>
<dbReference type="InterPro" id="IPR020846">
    <property type="entry name" value="MFS_dom"/>
</dbReference>
<protein>
    <submittedName>
        <fullName evidence="6">MFS transporter</fullName>
    </submittedName>
</protein>
<feature type="transmembrane region" description="Helical" evidence="4">
    <location>
        <begin position="350"/>
        <end position="370"/>
    </location>
</feature>
<keyword evidence="3 4" id="KW-0472">Membrane</keyword>
<feature type="transmembrane region" description="Helical" evidence="4">
    <location>
        <begin position="141"/>
        <end position="160"/>
    </location>
</feature>
<sequence length="400" mass="42605">MNNAGRDTRQSTRFMLLYALAAAGGATAYVPFLTVLLPVRVADLAGAQDIAWLAYVAFFGAIASSLSNIGFGWLSDITGNRRGWIACGMVLSCALLLCVTQVQDLTGLIAVIVVWQLCLNMMLAPLTAWAGDCVPDRQKGLLGGLLSFSPALGALAGVVVTHPGMASDDVRLMLVAAMVVGCVSPVLIMGAPRRFPELNQPSAIDQTPRKARDWAALTPAIRMWIARLLMQISEAALFAYLYFWFRSISPGFGDNDVARVFGLVLLVSVPFSLLCGRWVDRHNRPNLPLVVGAALSAVGLLTMAAAQDLVLAIAGYVLFGIASAIFLALHSAQTLRVLPRPEHRGRDLGIFNLTNTVPSLIMPGLTLAMVPLFGFSGLFVLLTALAVVAGLLLVALPRPK</sequence>
<dbReference type="SUPFAM" id="SSF103473">
    <property type="entry name" value="MFS general substrate transporter"/>
    <property type="match status" value="1"/>
</dbReference>
<name>A0A844ZPH6_9SPHN</name>
<dbReference type="Gene3D" id="1.20.1250.20">
    <property type="entry name" value="MFS general substrate transporter like domains"/>
    <property type="match status" value="2"/>
</dbReference>
<dbReference type="PANTHER" id="PTHR23528">
    <property type="match status" value="1"/>
</dbReference>
<evidence type="ECO:0000313" key="6">
    <source>
        <dbReference type="EMBL" id="MXO88707.1"/>
    </source>
</evidence>
<feature type="transmembrane region" description="Helical" evidence="4">
    <location>
        <begin position="83"/>
        <end position="102"/>
    </location>
</feature>
<dbReference type="EMBL" id="WTYY01000003">
    <property type="protein sequence ID" value="MXO88707.1"/>
    <property type="molecule type" value="Genomic_DNA"/>
</dbReference>
<feature type="transmembrane region" description="Helical" evidence="4">
    <location>
        <begin position="50"/>
        <end position="71"/>
    </location>
</feature>
<evidence type="ECO:0000256" key="1">
    <source>
        <dbReference type="ARBA" id="ARBA00022692"/>
    </source>
</evidence>
<gene>
    <name evidence="6" type="ORF">GRI32_08130</name>
</gene>
<dbReference type="Proteomes" id="UP000435243">
    <property type="component" value="Unassembled WGS sequence"/>
</dbReference>
<dbReference type="InterPro" id="IPR011701">
    <property type="entry name" value="MFS"/>
</dbReference>
<feature type="domain" description="Major facilitator superfamily (MFS) profile" evidence="5">
    <location>
        <begin position="12"/>
        <end position="400"/>
    </location>
</feature>
<comment type="caution">
    <text evidence="6">The sequence shown here is derived from an EMBL/GenBank/DDBJ whole genome shotgun (WGS) entry which is preliminary data.</text>
</comment>
<evidence type="ECO:0000256" key="4">
    <source>
        <dbReference type="SAM" id="Phobius"/>
    </source>
</evidence>
<feature type="transmembrane region" description="Helical" evidence="4">
    <location>
        <begin position="16"/>
        <end position="38"/>
    </location>
</feature>
<feature type="transmembrane region" description="Helical" evidence="4">
    <location>
        <begin position="108"/>
        <end position="129"/>
    </location>
</feature>
<keyword evidence="7" id="KW-1185">Reference proteome</keyword>
<feature type="transmembrane region" description="Helical" evidence="4">
    <location>
        <begin position="257"/>
        <end position="275"/>
    </location>
</feature>
<dbReference type="GO" id="GO:0022857">
    <property type="term" value="F:transmembrane transporter activity"/>
    <property type="evidence" value="ECO:0007669"/>
    <property type="project" value="InterPro"/>
</dbReference>
<organism evidence="6 7">
    <name type="scientific">Alteraurantiacibacter aestuarii</name>
    <dbReference type="NCBI Taxonomy" id="650004"/>
    <lineage>
        <taxon>Bacteria</taxon>
        <taxon>Pseudomonadati</taxon>
        <taxon>Pseudomonadota</taxon>
        <taxon>Alphaproteobacteria</taxon>
        <taxon>Sphingomonadales</taxon>
        <taxon>Erythrobacteraceae</taxon>
        <taxon>Alteraurantiacibacter</taxon>
    </lineage>
</organism>
<feature type="transmembrane region" description="Helical" evidence="4">
    <location>
        <begin position="376"/>
        <end position="396"/>
    </location>
</feature>
<evidence type="ECO:0000259" key="5">
    <source>
        <dbReference type="PROSITE" id="PS50850"/>
    </source>
</evidence>
<keyword evidence="2 4" id="KW-1133">Transmembrane helix</keyword>
<evidence type="ECO:0000256" key="2">
    <source>
        <dbReference type="ARBA" id="ARBA00022989"/>
    </source>
</evidence>
<evidence type="ECO:0000313" key="7">
    <source>
        <dbReference type="Proteomes" id="UP000435243"/>
    </source>
</evidence>
<accession>A0A844ZPH6</accession>
<keyword evidence="1 4" id="KW-0812">Transmembrane</keyword>
<feature type="transmembrane region" description="Helical" evidence="4">
    <location>
        <begin position="172"/>
        <end position="191"/>
    </location>
</feature>
<dbReference type="InterPro" id="IPR036259">
    <property type="entry name" value="MFS_trans_sf"/>
</dbReference>
<dbReference type="PANTHER" id="PTHR23528:SF1">
    <property type="entry name" value="MAJOR FACILITATOR SUPERFAMILY (MFS) PROFILE DOMAIN-CONTAINING PROTEIN"/>
    <property type="match status" value="1"/>
</dbReference>
<dbReference type="CDD" id="cd06174">
    <property type="entry name" value="MFS"/>
    <property type="match status" value="1"/>
</dbReference>
<evidence type="ECO:0000256" key="3">
    <source>
        <dbReference type="ARBA" id="ARBA00023136"/>
    </source>
</evidence>
<feature type="transmembrane region" description="Helical" evidence="4">
    <location>
        <begin position="224"/>
        <end position="245"/>
    </location>
</feature>
<dbReference type="Pfam" id="PF07690">
    <property type="entry name" value="MFS_1"/>
    <property type="match status" value="1"/>
</dbReference>
<dbReference type="AlphaFoldDB" id="A0A844ZPH6"/>
<proteinExistence type="predicted"/>
<dbReference type="OrthoDB" id="7428510at2"/>
<feature type="transmembrane region" description="Helical" evidence="4">
    <location>
        <begin position="287"/>
        <end position="305"/>
    </location>
</feature>